<reference evidence="1" key="1">
    <citation type="journal article" date="2020" name="J Insects Food Feed">
        <title>The yellow mealworm (Tenebrio molitor) genome: a resource for the emerging insects as food and feed industry.</title>
        <authorList>
            <person name="Eriksson T."/>
            <person name="Andere A."/>
            <person name="Kelstrup H."/>
            <person name="Emery V."/>
            <person name="Picard C."/>
        </authorList>
    </citation>
    <scope>NUCLEOTIDE SEQUENCE</scope>
    <source>
        <strain evidence="1">Stoneville</strain>
        <tissue evidence="1">Whole head</tissue>
    </source>
</reference>
<comment type="caution">
    <text evidence="1">The sequence shown here is derived from an EMBL/GenBank/DDBJ whole genome shotgun (WGS) entry which is preliminary data.</text>
</comment>
<sequence length="253" mass="28142">MVRPKRDPKTITLGGACGMLVRNVTHGVRPDSSVYTVAVILVDGIDKEIELIVIDKCVMNVDVLIGQNFTELDDIRCAYGDSIEKLIVNVGIGDSSTVQKSQVSESSTQTIITNDQRDHQAIVIANPVIDQRDHQAIVIANPVINQRDHPPRNQSRLQNSISDAEIDVNVLETSLESISDLFKEYDAVQFKIEKLQLKKKDADEAQLAEESDKERGEVETQYRAIDGALRAIESLSISGDNYVNAIELLRKRF</sequence>
<dbReference type="EMBL" id="JABDTM020022239">
    <property type="protein sequence ID" value="KAH0815997.1"/>
    <property type="molecule type" value="Genomic_DNA"/>
</dbReference>
<protein>
    <submittedName>
        <fullName evidence="1">Uncharacterized protein</fullName>
    </submittedName>
</protein>
<evidence type="ECO:0000313" key="1">
    <source>
        <dbReference type="EMBL" id="KAH0815997.1"/>
    </source>
</evidence>
<gene>
    <name evidence="1" type="ORF">GEV33_006795</name>
</gene>
<keyword evidence="2" id="KW-1185">Reference proteome</keyword>
<accession>A0A8J6HKJ6</accession>
<reference evidence="1" key="2">
    <citation type="submission" date="2021-08" db="EMBL/GenBank/DDBJ databases">
        <authorList>
            <person name="Eriksson T."/>
        </authorList>
    </citation>
    <scope>NUCLEOTIDE SEQUENCE</scope>
    <source>
        <strain evidence="1">Stoneville</strain>
        <tissue evidence="1">Whole head</tissue>
    </source>
</reference>
<evidence type="ECO:0000313" key="2">
    <source>
        <dbReference type="Proteomes" id="UP000719412"/>
    </source>
</evidence>
<dbReference type="Proteomes" id="UP000719412">
    <property type="component" value="Unassembled WGS sequence"/>
</dbReference>
<name>A0A8J6HKJ6_TENMO</name>
<organism evidence="1 2">
    <name type="scientific">Tenebrio molitor</name>
    <name type="common">Yellow mealworm beetle</name>
    <dbReference type="NCBI Taxonomy" id="7067"/>
    <lineage>
        <taxon>Eukaryota</taxon>
        <taxon>Metazoa</taxon>
        <taxon>Ecdysozoa</taxon>
        <taxon>Arthropoda</taxon>
        <taxon>Hexapoda</taxon>
        <taxon>Insecta</taxon>
        <taxon>Pterygota</taxon>
        <taxon>Neoptera</taxon>
        <taxon>Endopterygota</taxon>
        <taxon>Coleoptera</taxon>
        <taxon>Polyphaga</taxon>
        <taxon>Cucujiformia</taxon>
        <taxon>Tenebrionidae</taxon>
        <taxon>Tenebrio</taxon>
    </lineage>
</organism>
<proteinExistence type="predicted"/>
<dbReference type="AlphaFoldDB" id="A0A8J6HKJ6"/>